<dbReference type="Gene3D" id="1.20.1260.10">
    <property type="match status" value="1"/>
</dbReference>
<dbReference type="PROSITE" id="PS00818">
    <property type="entry name" value="DPS_1"/>
    <property type="match status" value="1"/>
</dbReference>
<dbReference type="PRINTS" id="PR01346">
    <property type="entry name" value="HELNAPAPROT"/>
</dbReference>
<dbReference type="InterPro" id="IPR008331">
    <property type="entry name" value="Ferritin_DPS_dom"/>
</dbReference>
<proteinExistence type="inferred from homology"/>
<dbReference type="PIRSF" id="PIRSF005900">
    <property type="entry name" value="Dps"/>
    <property type="match status" value="1"/>
</dbReference>
<dbReference type="OrthoDB" id="9797687at2"/>
<dbReference type="KEGG" id="ade:Adeh_2520"/>
<evidence type="ECO:0000256" key="2">
    <source>
        <dbReference type="RuleBase" id="RU003875"/>
    </source>
</evidence>
<name>Q2IKV9_ANADE</name>
<dbReference type="NCBIfam" id="NF006975">
    <property type="entry name" value="PRK09448.1"/>
    <property type="match status" value="1"/>
</dbReference>
<evidence type="ECO:0000259" key="3">
    <source>
        <dbReference type="Pfam" id="PF00210"/>
    </source>
</evidence>
<accession>Q2IKV9</accession>
<dbReference type="CDD" id="cd01043">
    <property type="entry name" value="DPS"/>
    <property type="match status" value="1"/>
</dbReference>
<dbReference type="AlphaFoldDB" id="Q2IKV9"/>
<evidence type="ECO:0000256" key="1">
    <source>
        <dbReference type="ARBA" id="ARBA00009497"/>
    </source>
</evidence>
<dbReference type="InterPro" id="IPR009078">
    <property type="entry name" value="Ferritin-like_SF"/>
</dbReference>
<feature type="domain" description="Ferritin/DPS" evidence="3">
    <location>
        <begin position="39"/>
        <end position="178"/>
    </location>
</feature>
<dbReference type="STRING" id="290397.Adeh_2520"/>
<comment type="similarity">
    <text evidence="1 2">Belongs to the Dps family.</text>
</comment>
<sequence length="179" mass="18982">MTTTTRTQPPATQPTRAARRDLFRSPSALPEADRRRIADALVATLADGIDLQTQAKVAHWNVKGPHFSQLHALFEELATALAGHGDDVAERAVTLGGRAAGTAREVAAASRVPELPAGTVRDLELVALLADRVEAYLGGLRAAQALAEEHGDPETVDLLTGVAADVEKHGWFLRATLGE</sequence>
<dbReference type="InterPro" id="IPR002177">
    <property type="entry name" value="DPS_DNA-bd"/>
</dbReference>
<gene>
    <name evidence="4" type="ordered locus">Adeh_2520</name>
</gene>
<dbReference type="Proteomes" id="UP000001935">
    <property type="component" value="Chromosome"/>
</dbReference>
<dbReference type="EMBL" id="CP000251">
    <property type="protein sequence ID" value="ABC82290.1"/>
    <property type="molecule type" value="Genomic_DNA"/>
</dbReference>
<dbReference type="GO" id="GO:0016722">
    <property type="term" value="F:oxidoreductase activity, acting on metal ions"/>
    <property type="evidence" value="ECO:0007669"/>
    <property type="project" value="InterPro"/>
</dbReference>
<dbReference type="Pfam" id="PF00210">
    <property type="entry name" value="Ferritin"/>
    <property type="match status" value="1"/>
</dbReference>
<dbReference type="PANTHER" id="PTHR42932">
    <property type="entry name" value="GENERAL STRESS PROTEIN 20U"/>
    <property type="match status" value="1"/>
</dbReference>
<dbReference type="RefSeq" id="WP_011421572.1">
    <property type="nucleotide sequence ID" value="NC_007760.1"/>
</dbReference>
<evidence type="ECO:0000313" key="5">
    <source>
        <dbReference type="Proteomes" id="UP000001935"/>
    </source>
</evidence>
<dbReference type="eggNOG" id="COG0783">
    <property type="taxonomic scope" value="Bacteria"/>
</dbReference>
<evidence type="ECO:0000313" key="4">
    <source>
        <dbReference type="EMBL" id="ABC82290.1"/>
    </source>
</evidence>
<reference evidence="4 5" key="1">
    <citation type="submission" date="2006-01" db="EMBL/GenBank/DDBJ databases">
        <title>Complete sequence of Anaeromyxobacter dehalogenans 2CP-C.</title>
        <authorList>
            <consortium name="US DOE Joint Genome Institute"/>
            <person name="Copeland A."/>
            <person name="Lucas S."/>
            <person name="Lapidus A."/>
            <person name="Barry K."/>
            <person name="Detter J.C."/>
            <person name="Glavina T."/>
            <person name="Hammon N."/>
            <person name="Israni S."/>
            <person name="Pitluck S."/>
            <person name="Brettin T."/>
            <person name="Bruce D."/>
            <person name="Han C."/>
            <person name="Tapia R."/>
            <person name="Gilna P."/>
            <person name="Kiss H."/>
            <person name="Schmutz J."/>
            <person name="Larimer F."/>
            <person name="Land M."/>
            <person name="Kyrpides N."/>
            <person name="Anderson I."/>
            <person name="Sanford R.A."/>
            <person name="Ritalahti K.M."/>
            <person name="Thomas H.S."/>
            <person name="Kirby J.R."/>
            <person name="Zhulin I.B."/>
            <person name="Loeffler F.E."/>
            <person name="Richardson P."/>
        </authorList>
    </citation>
    <scope>NUCLEOTIDE SEQUENCE [LARGE SCALE GENOMIC DNA]</scope>
    <source>
        <strain evidence="4 5">2CP-C</strain>
    </source>
</reference>
<dbReference type="SUPFAM" id="SSF47240">
    <property type="entry name" value="Ferritin-like"/>
    <property type="match status" value="1"/>
</dbReference>
<dbReference type="HOGENOM" id="CLU_098183_1_2_7"/>
<dbReference type="PANTHER" id="PTHR42932:SF3">
    <property type="entry name" value="DNA PROTECTION DURING STARVATION PROTEIN"/>
    <property type="match status" value="1"/>
</dbReference>
<protein>
    <submittedName>
        <fullName evidence="4">Ferritin</fullName>
    </submittedName>
</protein>
<dbReference type="InterPro" id="IPR012347">
    <property type="entry name" value="Ferritin-like"/>
</dbReference>
<dbReference type="GO" id="GO:0008199">
    <property type="term" value="F:ferric iron binding"/>
    <property type="evidence" value="ECO:0007669"/>
    <property type="project" value="InterPro"/>
</dbReference>
<dbReference type="InterPro" id="IPR023188">
    <property type="entry name" value="DPS_DNA-bd_CS"/>
</dbReference>
<organism evidence="4 5">
    <name type="scientific">Anaeromyxobacter dehalogenans (strain 2CP-C)</name>
    <dbReference type="NCBI Taxonomy" id="290397"/>
    <lineage>
        <taxon>Bacteria</taxon>
        <taxon>Pseudomonadati</taxon>
        <taxon>Myxococcota</taxon>
        <taxon>Myxococcia</taxon>
        <taxon>Myxococcales</taxon>
        <taxon>Cystobacterineae</taxon>
        <taxon>Anaeromyxobacteraceae</taxon>
        <taxon>Anaeromyxobacter</taxon>
    </lineage>
</organism>